<keyword evidence="2" id="KW-0472">Membrane</keyword>
<keyword evidence="2" id="KW-0812">Transmembrane</keyword>
<dbReference type="RefSeq" id="WP_059963954.1">
    <property type="nucleotide sequence ID" value="NZ_LPCX01000057.1"/>
</dbReference>
<accession>A0A108JJ12</accession>
<evidence type="ECO:0008006" key="5">
    <source>
        <dbReference type="Google" id="ProtNLM"/>
    </source>
</evidence>
<evidence type="ECO:0000256" key="1">
    <source>
        <dbReference type="SAM" id="MobiDB-lite"/>
    </source>
</evidence>
<gene>
    <name evidence="3" type="ORF">WL73_09815</name>
</gene>
<reference evidence="3 4" key="1">
    <citation type="submission" date="2015-11" db="EMBL/GenBank/DDBJ databases">
        <title>Expanding the genomic diversity of Burkholderia species for the development of highly accurate diagnostics.</title>
        <authorList>
            <person name="Sahl J."/>
            <person name="Keim P."/>
            <person name="Wagner D."/>
        </authorList>
    </citation>
    <scope>NUCLEOTIDE SEQUENCE [LARGE SCALE GENOMIC DNA]</scope>
    <source>
        <strain evidence="3 4">MSMB2167WGS</strain>
    </source>
</reference>
<dbReference type="AlphaFoldDB" id="A0A108JJ12"/>
<name>A0A108JJ12_9BURK</name>
<dbReference type="OrthoDB" id="5608857at2"/>
<evidence type="ECO:0000256" key="2">
    <source>
        <dbReference type="SAM" id="Phobius"/>
    </source>
</evidence>
<keyword evidence="2" id="KW-1133">Transmembrane helix</keyword>
<protein>
    <recommendedName>
        <fullName evidence="5">Type II secretion system protein</fullName>
    </recommendedName>
</protein>
<evidence type="ECO:0000313" key="3">
    <source>
        <dbReference type="EMBL" id="KWE07071.1"/>
    </source>
</evidence>
<sequence>MVRRHGHPSRQRGVAYFWALLVILLITLGLGKLLDNAVKTNQRARELELLYVGNLYRHAIRQYSESTPAGTRPYPDKLEDLLRDPRYPVVRRYLRRLYPDPITGQPLEPIRSPEGGVMGVRSTSTKKPLKAAGFPEDQAGFATAPTYRQWEFSYAPKMAIPPAR</sequence>
<evidence type="ECO:0000313" key="4">
    <source>
        <dbReference type="Proteomes" id="UP000062998"/>
    </source>
</evidence>
<comment type="caution">
    <text evidence="3">The sequence shown here is derived from an EMBL/GenBank/DDBJ whole genome shotgun (WGS) entry which is preliminary data.</text>
</comment>
<dbReference type="Proteomes" id="UP000062998">
    <property type="component" value="Unassembled WGS sequence"/>
</dbReference>
<feature type="transmembrane region" description="Helical" evidence="2">
    <location>
        <begin position="15"/>
        <end position="34"/>
    </location>
</feature>
<organism evidence="3 4">
    <name type="scientific">Burkholderia ubonensis</name>
    <dbReference type="NCBI Taxonomy" id="101571"/>
    <lineage>
        <taxon>Bacteria</taxon>
        <taxon>Pseudomonadati</taxon>
        <taxon>Pseudomonadota</taxon>
        <taxon>Betaproteobacteria</taxon>
        <taxon>Burkholderiales</taxon>
        <taxon>Burkholderiaceae</taxon>
        <taxon>Burkholderia</taxon>
        <taxon>Burkholderia cepacia complex</taxon>
    </lineage>
</organism>
<dbReference type="EMBL" id="LPIX01000035">
    <property type="protein sequence ID" value="KWE07071.1"/>
    <property type="molecule type" value="Genomic_DNA"/>
</dbReference>
<proteinExistence type="predicted"/>
<feature type="region of interest" description="Disordered" evidence="1">
    <location>
        <begin position="105"/>
        <end position="133"/>
    </location>
</feature>